<evidence type="ECO:0000313" key="1">
    <source>
        <dbReference type="EMBL" id="SBP30262.1"/>
    </source>
</evidence>
<name>A0A1A7YI52_9TELE</name>
<dbReference type="AlphaFoldDB" id="A0A1A7YI52"/>
<feature type="non-terminal residue" evidence="1">
    <location>
        <position position="64"/>
    </location>
</feature>
<feature type="non-terminal residue" evidence="1">
    <location>
        <position position="1"/>
    </location>
</feature>
<accession>A0A1A7YI52</accession>
<sequence>SASTTEKPISDVAGCPTKSRYISTFWLVNIYATKNDSSKNLRPKCRLGNSPLSPFTCGCKQPEF</sequence>
<protein>
    <submittedName>
        <fullName evidence="1">Uncharacterized protein</fullName>
    </submittedName>
</protein>
<dbReference type="EMBL" id="HADX01008030">
    <property type="protein sequence ID" value="SBP30262.1"/>
    <property type="molecule type" value="Transcribed_RNA"/>
</dbReference>
<reference evidence="1" key="2">
    <citation type="submission" date="2016-06" db="EMBL/GenBank/DDBJ databases">
        <title>The genome of a short-lived fish provides insights into sex chromosome evolution and the genetic control of aging.</title>
        <authorList>
            <person name="Reichwald K."/>
            <person name="Felder M."/>
            <person name="Petzold A."/>
            <person name="Koch P."/>
            <person name="Groth M."/>
            <person name="Platzer M."/>
        </authorList>
    </citation>
    <scope>NUCLEOTIDE SEQUENCE</scope>
    <source>
        <tissue evidence="1">Brain</tissue>
    </source>
</reference>
<reference evidence="1" key="1">
    <citation type="submission" date="2016-05" db="EMBL/GenBank/DDBJ databases">
        <authorList>
            <person name="Lavstsen T."/>
            <person name="Jespersen J.S."/>
        </authorList>
    </citation>
    <scope>NUCLEOTIDE SEQUENCE</scope>
    <source>
        <tissue evidence="1">Brain</tissue>
    </source>
</reference>
<proteinExistence type="predicted"/>
<organism evidence="1">
    <name type="scientific">Iconisemion striatum</name>
    <dbReference type="NCBI Taxonomy" id="60296"/>
    <lineage>
        <taxon>Eukaryota</taxon>
        <taxon>Metazoa</taxon>
        <taxon>Chordata</taxon>
        <taxon>Craniata</taxon>
        <taxon>Vertebrata</taxon>
        <taxon>Euteleostomi</taxon>
        <taxon>Actinopterygii</taxon>
        <taxon>Neopterygii</taxon>
        <taxon>Teleostei</taxon>
        <taxon>Neoteleostei</taxon>
        <taxon>Acanthomorphata</taxon>
        <taxon>Ovalentaria</taxon>
        <taxon>Atherinomorphae</taxon>
        <taxon>Cyprinodontiformes</taxon>
        <taxon>Nothobranchiidae</taxon>
        <taxon>Iconisemion</taxon>
    </lineage>
</organism>
<gene>
    <name evidence="1" type="primary">Nfu_g_1_003737</name>
</gene>